<keyword evidence="4" id="KW-1185">Reference proteome</keyword>
<dbReference type="InterPro" id="IPR012341">
    <property type="entry name" value="6hp_glycosidase-like_sf"/>
</dbReference>
<comment type="caution">
    <text evidence="3">The sequence shown here is derived from an EMBL/GenBank/DDBJ whole genome shotgun (WGS) entry which is preliminary data.</text>
</comment>
<evidence type="ECO:0000313" key="4">
    <source>
        <dbReference type="Proteomes" id="UP001596135"/>
    </source>
</evidence>
<dbReference type="InterPro" id="IPR008928">
    <property type="entry name" value="6-hairpin_glycosidase_sf"/>
</dbReference>
<dbReference type="GO" id="GO:0016787">
    <property type="term" value="F:hydrolase activity"/>
    <property type="evidence" value="ECO:0007669"/>
    <property type="project" value="UniProtKB-KW"/>
</dbReference>
<dbReference type="InterPro" id="IPR011613">
    <property type="entry name" value="GH15-like"/>
</dbReference>
<evidence type="ECO:0000259" key="2">
    <source>
        <dbReference type="Pfam" id="PF19291"/>
    </source>
</evidence>
<accession>A0ABW1LMU8</accession>
<feature type="domain" description="GH15-like" evidence="1">
    <location>
        <begin position="221"/>
        <end position="583"/>
    </location>
</feature>
<evidence type="ECO:0000259" key="1">
    <source>
        <dbReference type="Pfam" id="PF00723"/>
    </source>
</evidence>
<dbReference type="Proteomes" id="UP001596135">
    <property type="component" value="Unassembled WGS sequence"/>
</dbReference>
<protein>
    <submittedName>
        <fullName evidence="3">Glycoside hydrolase family 15 protein</fullName>
    </submittedName>
</protein>
<organism evidence="3 4">
    <name type="scientific">Nocardioides hankookensis</name>
    <dbReference type="NCBI Taxonomy" id="443157"/>
    <lineage>
        <taxon>Bacteria</taxon>
        <taxon>Bacillati</taxon>
        <taxon>Actinomycetota</taxon>
        <taxon>Actinomycetes</taxon>
        <taxon>Propionibacteriales</taxon>
        <taxon>Nocardioidaceae</taxon>
        <taxon>Nocardioides</taxon>
    </lineage>
</organism>
<reference evidence="4" key="1">
    <citation type="journal article" date="2019" name="Int. J. Syst. Evol. Microbiol.">
        <title>The Global Catalogue of Microorganisms (GCM) 10K type strain sequencing project: providing services to taxonomists for standard genome sequencing and annotation.</title>
        <authorList>
            <consortium name="The Broad Institute Genomics Platform"/>
            <consortium name="The Broad Institute Genome Sequencing Center for Infectious Disease"/>
            <person name="Wu L."/>
            <person name="Ma J."/>
        </authorList>
    </citation>
    <scope>NUCLEOTIDE SEQUENCE [LARGE SCALE GENOMIC DNA]</scope>
    <source>
        <strain evidence="4">CCUG 54522</strain>
    </source>
</reference>
<dbReference type="EMBL" id="JBHSRJ010000008">
    <property type="protein sequence ID" value="MFC6045064.1"/>
    <property type="molecule type" value="Genomic_DNA"/>
</dbReference>
<dbReference type="PANTHER" id="PTHR31616">
    <property type="entry name" value="TREHALASE"/>
    <property type="match status" value="1"/>
</dbReference>
<dbReference type="Pfam" id="PF00723">
    <property type="entry name" value="Glyco_hydro_15"/>
    <property type="match status" value="1"/>
</dbReference>
<feature type="domain" description="Trehalase-like N-terminal" evidence="2">
    <location>
        <begin position="2"/>
        <end position="154"/>
    </location>
</feature>
<dbReference type="RefSeq" id="WP_379157568.1">
    <property type="nucleotide sequence ID" value="NZ_JBHSRJ010000008.1"/>
</dbReference>
<proteinExistence type="predicted"/>
<evidence type="ECO:0000313" key="3">
    <source>
        <dbReference type="EMBL" id="MFC6045064.1"/>
    </source>
</evidence>
<dbReference type="PANTHER" id="PTHR31616:SF0">
    <property type="entry name" value="GLUCAN 1,4-ALPHA-GLUCOSIDASE"/>
    <property type="match status" value="1"/>
</dbReference>
<dbReference type="Pfam" id="PF19291">
    <property type="entry name" value="TREH_N"/>
    <property type="match status" value="1"/>
</dbReference>
<name>A0ABW1LMU8_9ACTN</name>
<keyword evidence="3" id="KW-0378">Hydrolase</keyword>
<dbReference type="SUPFAM" id="SSF48208">
    <property type="entry name" value="Six-hairpin glycosidases"/>
    <property type="match status" value="1"/>
</dbReference>
<gene>
    <name evidence="3" type="ORF">ACFPYL_18395</name>
</gene>
<dbReference type="Gene3D" id="1.50.10.10">
    <property type="match status" value="1"/>
</dbReference>
<sequence length="598" mass="66477">MALPIEDYALVGDRRSGALVGRNGSVDWLCLPRFDSPACFAGLLGTDDHGHWQLCPVAEYDVRRRYLDASAVLETTFTTATGEVTLTDAMPQGDGRADLVRRVTGVRGTVWMRHEWRVRLDYGAILPWVRRQTVDGEDVITATGGPDRLVLRGPRLPRADDHRHVDEFDVTEGDVLTFSTTWLPSYAPLDGIGASDDQIEASVHESTRWSAHCRADVPRVEVVRRSLLTLRLLTDEQSGGIVAAPTTSLPEDPGGERNWDYRYCWLRDAALTIGALIRAGHVDEAQLWRGWLLRAVAGDPDDLQIMYAVDGRRRLTEETLPHLPGYAGSTPVRIGNGAALQRQLDVLGEVMVALEQTRQATGHADRDAWAVQRALVGNLAENWHRKDHGLWEIRGPQQRFTHSQAMVWAAFDRAVRAVEEFDLDGPVDEWRRLRDKVRNEVLTHGFDAERNTFVQFYGSTEVDAALLVLPQIGIVAGDDPRMLGTIEAVERDLLRDGLLLRYRTETGVDGLAGDEHPFLACSFWLVSAYAGAGRLDDATALFERLCDLTNDVGLLSEEYDPAGKRMVGNFPQAFSHLALVHAAFDLEAARTSNPVRRA</sequence>
<dbReference type="InterPro" id="IPR045582">
    <property type="entry name" value="Trehalase-like_N"/>
</dbReference>